<reference evidence="3 4" key="1">
    <citation type="submission" date="2024-09" db="EMBL/GenBank/DDBJ databases">
        <authorList>
            <person name="Sun Q."/>
            <person name="Mori K."/>
        </authorList>
    </citation>
    <scope>NUCLEOTIDE SEQUENCE [LARGE SCALE GENOMIC DNA]</scope>
    <source>
        <strain evidence="3 4">CCM 7765</strain>
    </source>
</reference>
<evidence type="ECO:0000313" key="3">
    <source>
        <dbReference type="EMBL" id="MFC0319846.1"/>
    </source>
</evidence>
<keyword evidence="3" id="KW-0413">Isomerase</keyword>
<name>A0ABV6HLT5_9SPHI</name>
<dbReference type="InterPro" id="IPR013022">
    <property type="entry name" value="Xyl_isomerase-like_TIM-brl"/>
</dbReference>
<dbReference type="InterPro" id="IPR036237">
    <property type="entry name" value="Xyl_isomerase-like_sf"/>
</dbReference>
<proteinExistence type="predicted"/>
<organism evidence="3 4">
    <name type="scientific">Olivibacter oleidegradans</name>
    <dbReference type="NCBI Taxonomy" id="760123"/>
    <lineage>
        <taxon>Bacteria</taxon>
        <taxon>Pseudomonadati</taxon>
        <taxon>Bacteroidota</taxon>
        <taxon>Sphingobacteriia</taxon>
        <taxon>Sphingobacteriales</taxon>
        <taxon>Sphingobacteriaceae</taxon>
        <taxon>Olivibacter</taxon>
    </lineage>
</organism>
<dbReference type="SUPFAM" id="SSF51658">
    <property type="entry name" value="Xylose isomerase-like"/>
    <property type="match status" value="1"/>
</dbReference>
<evidence type="ECO:0000259" key="2">
    <source>
        <dbReference type="Pfam" id="PF01261"/>
    </source>
</evidence>
<dbReference type="Pfam" id="PF01261">
    <property type="entry name" value="AP_endonuc_2"/>
    <property type="match status" value="1"/>
</dbReference>
<dbReference type="Gene3D" id="3.20.20.150">
    <property type="entry name" value="Divalent-metal-dependent TIM barrel enzymes"/>
    <property type="match status" value="1"/>
</dbReference>
<dbReference type="RefSeq" id="WP_242627163.1">
    <property type="nucleotide sequence ID" value="NZ_JBHLWO010000002.1"/>
</dbReference>
<gene>
    <name evidence="3" type="ORF">ACFFI0_16100</name>
</gene>
<sequence>MITRRQFISHSCMATSALMLPNALFAEETKSAYKMGLQLFTIRDAMAKDPFATIKQVAALGYEDTETYGFDPKTVSYYGLKAKDFLGLLSDHGLTTTSGHYDLFRYFNAPEAELMAYVDQCIIGAGILKQPYITWPWLDPNNRSIEQFKQLAPKLNRIGERIKKAGLGFAYHNHNFEFIDHGGINGYEIIMKETDPDLVKLQIDLYWVMRASKLSPAALFSMQPGRFVMWHIKDMDKVTQDYTELGNGSIDYTKILPDKDLAGMEYYYLEQGGNFKKSSMESIAESAAFFKKNLAKYFR</sequence>
<dbReference type="GO" id="GO:0016853">
    <property type="term" value="F:isomerase activity"/>
    <property type="evidence" value="ECO:0007669"/>
    <property type="project" value="UniProtKB-KW"/>
</dbReference>
<dbReference type="PANTHER" id="PTHR12110:SF41">
    <property type="entry name" value="INOSOSE DEHYDRATASE"/>
    <property type="match status" value="1"/>
</dbReference>
<feature type="chain" id="PRO_5045061415" evidence="1">
    <location>
        <begin position="27"/>
        <end position="299"/>
    </location>
</feature>
<accession>A0ABV6HLT5</accession>
<feature type="signal peptide" evidence="1">
    <location>
        <begin position="1"/>
        <end position="26"/>
    </location>
</feature>
<dbReference type="PANTHER" id="PTHR12110">
    <property type="entry name" value="HYDROXYPYRUVATE ISOMERASE"/>
    <property type="match status" value="1"/>
</dbReference>
<dbReference type="Proteomes" id="UP001589774">
    <property type="component" value="Unassembled WGS sequence"/>
</dbReference>
<protein>
    <submittedName>
        <fullName evidence="3">Sugar phosphate isomerase/epimerase family protein</fullName>
    </submittedName>
</protein>
<evidence type="ECO:0000313" key="4">
    <source>
        <dbReference type="Proteomes" id="UP001589774"/>
    </source>
</evidence>
<keyword evidence="4" id="KW-1185">Reference proteome</keyword>
<comment type="caution">
    <text evidence="3">The sequence shown here is derived from an EMBL/GenBank/DDBJ whole genome shotgun (WGS) entry which is preliminary data.</text>
</comment>
<dbReference type="InterPro" id="IPR050312">
    <property type="entry name" value="IolE/XylAMocC-like"/>
</dbReference>
<feature type="domain" description="Xylose isomerase-like TIM barrel" evidence="2">
    <location>
        <begin position="55"/>
        <end position="256"/>
    </location>
</feature>
<evidence type="ECO:0000256" key="1">
    <source>
        <dbReference type="SAM" id="SignalP"/>
    </source>
</evidence>
<dbReference type="EMBL" id="JBHLWO010000002">
    <property type="protein sequence ID" value="MFC0319846.1"/>
    <property type="molecule type" value="Genomic_DNA"/>
</dbReference>
<keyword evidence="1" id="KW-0732">Signal</keyword>